<sequence>MSADAVDEYVPIGESTAGMCLNRFCEAVVVIFGGEHLPRSTEADIEKLVDMHEERGFVDMLRSLDCMHWSWKNRPTAWTGQYTGKESEPAIGFEAVVSRDLWF</sequence>
<accession>A0A6A3LP64</accession>
<dbReference type="EMBL" id="QXFV01001025">
    <property type="protein sequence ID" value="KAE9017633.1"/>
    <property type="molecule type" value="Genomic_DNA"/>
</dbReference>
<dbReference type="PANTHER" id="PTHR47150:SF7">
    <property type="entry name" value="NUCLEASE"/>
    <property type="match status" value="1"/>
</dbReference>
<organism evidence="2 4">
    <name type="scientific">Phytophthora rubi</name>
    <dbReference type="NCBI Taxonomy" id="129364"/>
    <lineage>
        <taxon>Eukaryota</taxon>
        <taxon>Sar</taxon>
        <taxon>Stramenopiles</taxon>
        <taxon>Oomycota</taxon>
        <taxon>Peronosporomycetes</taxon>
        <taxon>Peronosporales</taxon>
        <taxon>Peronosporaceae</taxon>
        <taxon>Phytophthora</taxon>
    </lineage>
</organism>
<protein>
    <submittedName>
        <fullName evidence="2">Uncharacterized protein</fullName>
    </submittedName>
</protein>
<evidence type="ECO:0000313" key="4">
    <source>
        <dbReference type="Proteomes" id="UP000429607"/>
    </source>
</evidence>
<keyword evidence="5" id="KW-1185">Reference proteome</keyword>
<dbReference type="Pfam" id="PF04827">
    <property type="entry name" value="Plant_tran"/>
    <property type="match status" value="1"/>
</dbReference>
<dbReference type="EMBL" id="QXFU01003364">
    <property type="protein sequence ID" value="KAE8975988.1"/>
    <property type="molecule type" value="Genomic_DNA"/>
</dbReference>
<dbReference type="OrthoDB" id="123774at2759"/>
<dbReference type="Proteomes" id="UP000434957">
    <property type="component" value="Unassembled WGS sequence"/>
</dbReference>
<evidence type="ECO:0000313" key="3">
    <source>
        <dbReference type="EMBL" id="KAE9349460.1"/>
    </source>
</evidence>
<evidence type="ECO:0000313" key="1">
    <source>
        <dbReference type="EMBL" id="KAE8975988.1"/>
    </source>
</evidence>
<dbReference type="EMBL" id="QXFT01000252">
    <property type="protein sequence ID" value="KAE9349460.1"/>
    <property type="molecule type" value="Genomic_DNA"/>
</dbReference>
<evidence type="ECO:0000313" key="6">
    <source>
        <dbReference type="Proteomes" id="UP000435112"/>
    </source>
</evidence>
<dbReference type="InterPro" id="IPR006912">
    <property type="entry name" value="Harbinger_derived_prot"/>
</dbReference>
<comment type="caution">
    <text evidence="2">The sequence shown here is derived from an EMBL/GenBank/DDBJ whole genome shotgun (WGS) entry which is preliminary data.</text>
</comment>
<name>A0A6A3LP64_9STRA</name>
<proteinExistence type="predicted"/>
<gene>
    <name evidence="2" type="ORF">PR001_g14342</name>
    <name evidence="1" type="ORF">PR002_g25438</name>
    <name evidence="3" type="ORF">PR003_g5879</name>
</gene>
<evidence type="ECO:0000313" key="5">
    <source>
        <dbReference type="Proteomes" id="UP000434957"/>
    </source>
</evidence>
<dbReference type="Proteomes" id="UP000435112">
    <property type="component" value="Unassembled WGS sequence"/>
</dbReference>
<dbReference type="AlphaFoldDB" id="A0A6A3LP64"/>
<dbReference type="Proteomes" id="UP000429607">
    <property type="component" value="Unassembled WGS sequence"/>
</dbReference>
<reference evidence="4 6" key="1">
    <citation type="submission" date="2018-09" db="EMBL/GenBank/DDBJ databases">
        <title>Genomic investigation of the strawberry pathogen Phytophthora fragariae indicates pathogenicity is determined by transcriptional variation in three key races.</title>
        <authorList>
            <person name="Adams T.M."/>
            <person name="Armitage A.D."/>
            <person name="Sobczyk M.K."/>
            <person name="Bates H.J."/>
            <person name="Dunwell J.M."/>
            <person name="Nellist C.F."/>
            <person name="Harrison R.J."/>
        </authorList>
    </citation>
    <scope>NUCLEOTIDE SEQUENCE [LARGE SCALE GENOMIC DNA]</scope>
    <source>
        <strain evidence="2 4">SCRP249</strain>
        <strain evidence="1 6">SCRP324</strain>
        <strain evidence="3 5">SCRP333</strain>
    </source>
</reference>
<dbReference type="PANTHER" id="PTHR47150">
    <property type="entry name" value="OS12G0169200 PROTEIN"/>
    <property type="match status" value="1"/>
</dbReference>
<evidence type="ECO:0000313" key="2">
    <source>
        <dbReference type="EMBL" id="KAE9017633.1"/>
    </source>
</evidence>